<dbReference type="UniPathway" id="UPA00664"/>
<dbReference type="InterPro" id="IPR001640">
    <property type="entry name" value="Lgt"/>
</dbReference>
<reference evidence="8 9" key="1">
    <citation type="submission" date="2018-08" db="EMBL/GenBank/DDBJ databases">
        <title>A genome reference for cultivated species of the human gut microbiota.</title>
        <authorList>
            <person name="Zou Y."/>
            <person name="Xue W."/>
            <person name="Luo G."/>
        </authorList>
    </citation>
    <scope>NUCLEOTIDE SEQUENCE [LARGE SCALE GENOMIC DNA]</scope>
    <source>
        <strain evidence="8 9">AM25-6</strain>
    </source>
</reference>
<keyword evidence="3 7" id="KW-0808">Transferase</keyword>
<dbReference type="PANTHER" id="PTHR30589">
    <property type="entry name" value="PROLIPOPROTEIN DIACYLGLYCERYL TRANSFERASE"/>
    <property type="match status" value="1"/>
</dbReference>
<comment type="subcellular location">
    <subcellularLocation>
        <location evidence="7">Cell membrane</location>
        <topology evidence="7">Multi-pass membrane protein</topology>
    </subcellularLocation>
</comment>
<keyword evidence="8" id="KW-0449">Lipoprotein</keyword>
<evidence type="ECO:0000256" key="5">
    <source>
        <dbReference type="ARBA" id="ARBA00022989"/>
    </source>
</evidence>
<evidence type="ECO:0000313" key="9">
    <source>
        <dbReference type="Proteomes" id="UP000261212"/>
    </source>
</evidence>
<dbReference type="RefSeq" id="WP_117532120.1">
    <property type="nucleotide sequence ID" value="NZ_CP176644.1"/>
</dbReference>
<keyword evidence="2 7" id="KW-1003">Cell membrane</keyword>
<dbReference type="PANTHER" id="PTHR30589:SF0">
    <property type="entry name" value="PHOSPHATIDYLGLYCEROL--PROLIPOPROTEIN DIACYLGLYCERYL TRANSFERASE"/>
    <property type="match status" value="1"/>
</dbReference>
<feature type="transmembrane region" description="Helical" evidence="7">
    <location>
        <begin position="91"/>
        <end position="108"/>
    </location>
</feature>
<feature type="binding site" evidence="7">
    <location>
        <position position="134"/>
    </location>
    <ligand>
        <name>a 1,2-diacyl-sn-glycero-3-phospho-(1'-sn-glycerol)</name>
        <dbReference type="ChEBI" id="CHEBI:64716"/>
    </ligand>
</feature>
<feature type="transmembrane region" description="Helical" evidence="7">
    <location>
        <begin position="48"/>
        <end position="71"/>
    </location>
</feature>
<comment type="similarity">
    <text evidence="1 7">Belongs to the Lgt family.</text>
</comment>
<gene>
    <name evidence="7" type="primary">lgt</name>
    <name evidence="8" type="ORF">DW687_06425</name>
</gene>
<accession>A0A3E3DYN6</accession>
<protein>
    <recommendedName>
        <fullName evidence="7">Phosphatidylglycerol--prolipoprotein diacylglyceryl transferase</fullName>
        <ecNumber evidence="7">2.5.1.145</ecNumber>
    </recommendedName>
</protein>
<keyword evidence="4 7" id="KW-0812">Transmembrane</keyword>
<evidence type="ECO:0000256" key="3">
    <source>
        <dbReference type="ARBA" id="ARBA00022679"/>
    </source>
</evidence>
<organism evidence="8 9">
    <name type="scientific">Anaerofustis stercorihominis</name>
    <dbReference type="NCBI Taxonomy" id="214853"/>
    <lineage>
        <taxon>Bacteria</taxon>
        <taxon>Bacillati</taxon>
        <taxon>Bacillota</taxon>
        <taxon>Clostridia</taxon>
        <taxon>Eubacteriales</taxon>
        <taxon>Eubacteriaceae</taxon>
        <taxon>Anaerofustis</taxon>
    </lineage>
</organism>
<evidence type="ECO:0000256" key="7">
    <source>
        <dbReference type="HAMAP-Rule" id="MF_01147"/>
    </source>
</evidence>
<feature type="transmembrane region" description="Helical" evidence="7">
    <location>
        <begin position="170"/>
        <end position="188"/>
    </location>
</feature>
<dbReference type="HAMAP" id="MF_01147">
    <property type="entry name" value="Lgt"/>
    <property type="match status" value="1"/>
</dbReference>
<keyword evidence="5 7" id="KW-1133">Transmembrane helix</keyword>
<sequence length="291" mass="33470">MLMTPNPIAFTIGSIEVRWYAICILTGILLALFFIAKRLKKLGIDPDILYDFIIVCLPLGIICARLYYVAFEWEYYSEHLNMIYRTWNGGLAIHGGLIGAFLGVYLVCRHHKLDFLKMLDVAAPCILLAQAVGRWGNYFNMEAHGSITNVPWAINVIDPTLGSIMVHPTFLYESIWDLIGFFLLYFIIDKKFKKFDGELICSYFIYYSIGRFFIEGLRTDSLMFLGLRIAQFVSLGLILAGIIGIYVIRKKHKIKDKDDDILENLKSENNRIEDIDNNEENIIKDNIDIKN</sequence>
<dbReference type="EC" id="2.5.1.145" evidence="7"/>
<feature type="transmembrane region" description="Helical" evidence="7">
    <location>
        <begin position="115"/>
        <end position="133"/>
    </location>
</feature>
<comment type="catalytic activity">
    <reaction evidence="7">
        <text>L-cysteinyl-[prolipoprotein] + a 1,2-diacyl-sn-glycero-3-phospho-(1'-sn-glycerol) = an S-1,2-diacyl-sn-glyceryl-L-cysteinyl-[prolipoprotein] + sn-glycerol 1-phosphate + H(+)</text>
        <dbReference type="Rhea" id="RHEA:56712"/>
        <dbReference type="Rhea" id="RHEA-COMP:14679"/>
        <dbReference type="Rhea" id="RHEA-COMP:14680"/>
        <dbReference type="ChEBI" id="CHEBI:15378"/>
        <dbReference type="ChEBI" id="CHEBI:29950"/>
        <dbReference type="ChEBI" id="CHEBI:57685"/>
        <dbReference type="ChEBI" id="CHEBI:64716"/>
        <dbReference type="ChEBI" id="CHEBI:140658"/>
        <dbReference type="EC" id="2.5.1.145"/>
    </reaction>
</comment>
<dbReference type="PROSITE" id="PS01311">
    <property type="entry name" value="LGT"/>
    <property type="match status" value="1"/>
</dbReference>
<evidence type="ECO:0000313" key="8">
    <source>
        <dbReference type="EMBL" id="RGD74397.1"/>
    </source>
</evidence>
<comment type="pathway">
    <text evidence="7">Protein modification; lipoprotein biosynthesis (diacylglyceryl transfer).</text>
</comment>
<dbReference type="AlphaFoldDB" id="A0A3E3DYN6"/>
<keyword evidence="6 7" id="KW-0472">Membrane</keyword>
<feature type="transmembrane region" description="Helical" evidence="7">
    <location>
        <begin position="200"/>
        <end position="217"/>
    </location>
</feature>
<evidence type="ECO:0000256" key="4">
    <source>
        <dbReference type="ARBA" id="ARBA00022692"/>
    </source>
</evidence>
<comment type="function">
    <text evidence="7">Catalyzes the transfer of the diacylglyceryl group from phosphatidylglycerol to the sulfhydryl group of the N-terminal cysteine of a prolipoprotein, the first step in the formation of mature lipoproteins.</text>
</comment>
<dbReference type="NCBIfam" id="TIGR00544">
    <property type="entry name" value="lgt"/>
    <property type="match status" value="1"/>
</dbReference>
<feature type="transmembrane region" description="Helical" evidence="7">
    <location>
        <begin position="17"/>
        <end position="36"/>
    </location>
</feature>
<evidence type="ECO:0000256" key="1">
    <source>
        <dbReference type="ARBA" id="ARBA00007150"/>
    </source>
</evidence>
<evidence type="ECO:0000256" key="6">
    <source>
        <dbReference type="ARBA" id="ARBA00023136"/>
    </source>
</evidence>
<dbReference type="GO" id="GO:0042158">
    <property type="term" value="P:lipoprotein biosynthetic process"/>
    <property type="evidence" value="ECO:0007669"/>
    <property type="project" value="UniProtKB-UniRule"/>
</dbReference>
<comment type="caution">
    <text evidence="8">The sequence shown here is derived from an EMBL/GenBank/DDBJ whole genome shotgun (WGS) entry which is preliminary data.</text>
</comment>
<feature type="transmembrane region" description="Helical" evidence="7">
    <location>
        <begin position="229"/>
        <end position="248"/>
    </location>
</feature>
<proteinExistence type="inferred from homology"/>
<dbReference type="Pfam" id="PF01790">
    <property type="entry name" value="LGT"/>
    <property type="match status" value="1"/>
</dbReference>
<dbReference type="Proteomes" id="UP000261212">
    <property type="component" value="Unassembled WGS sequence"/>
</dbReference>
<dbReference type="GO" id="GO:0005886">
    <property type="term" value="C:plasma membrane"/>
    <property type="evidence" value="ECO:0007669"/>
    <property type="project" value="UniProtKB-SubCell"/>
</dbReference>
<name>A0A3E3DYN6_9FIRM</name>
<dbReference type="GO" id="GO:0008961">
    <property type="term" value="F:phosphatidylglycerol-prolipoprotein diacylglyceryl transferase activity"/>
    <property type="evidence" value="ECO:0007669"/>
    <property type="project" value="UniProtKB-UniRule"/>
</dbReference>
<dbReference type="EMBL" id="QUSM01000003">
    <property type="protein sequence ID" value="RGD74397.1"/>
    <property type="molecule type" value="Genomic_DNA"/>
</dbReference>
<evidence type="ECO:0000256" key="2">
    <source>
        <dbReference type="ARBA" id="ARBA00022475"/>
    </source>
</evidence>